<dbReference type="InterPro" id="IPR014469">
    <property type="entry name" value="DUF2271"/>
</dbReference>
<feature type="compositionally biased region" description="Low complexity" evidence="1">
    <location>
        <begin position="28"/>
        <end position="41"/>
    </location>
</feature>
<comment type="caution">
    <text evidence="3">The sequence shown here is derived from an EMBL/GenBank/DDBJ whole genome shotgun (WGS) entry which is preliminary data.</text>
</comment>
<organism evidence="3 4">
    <name type="scientific">Enterocloster hominis</name>
    <name type="common">ex Hitch et al. 2024</name>
    <dbReference type="NCBI Taxonomy" id="1917870"/>
    <lineage>
        <taxon>Bacteria</taxon>
        <taxon>Bacillati</taxon>
        <taxon>Bacillota</taxon>
        <taxon>Clostridia</taxon>
        <taxon>Lachnospirales</taxon>
        <taxon>Lachnospiraceae</taxon>
        <taxon>Enterocloster</taxon>
    </lineage>
</organism>
<evidence type="ECO:0000256" key="1">
    <source>
        <dbReference type="SAM" id="MobiDB-lite"/>
    </source>
</evidence>
<protein>
    <submittedName>
        <fullName evidence="3">DUF2271 domain-containing protein</fullName>
    </submittedName>
</protein>
<reference evidence="3 4" key="1">
    <citation type="submission" date="2024-03" db="EMBL/GenBank/DDBJ databases">
        <title>Human intestinal bacterial collection.</title>
        <authorList>
            <person name="Pauvert C."/>
            <person name="Hitch T.C.A."/>
            <person name="Clavel T."/>
        </authorList>
    </citation>
    <scope>NUCLEOTIDE SEQUENCE [LARGE SCALE GENOMIC DNA]</scope>
    <source>
        <strain evidence="3 4">CLA-SR-H021</strain>
    </source>
</reference>
<evidence type="ECO:0000313" key="4">
    <source>
        <dbReference type="Proteomes" id="UP001454086"/>
    </source>
</evidence>
<evidence type="ECO:0000313" key="3">
    <source>
        <dbReference type="EMBL" id="MEQ2426410.1"/>
    </source>
</evidence>
<keyword evidence="2" id="KW-0732">Signal</keyword>
<dbReference type="EMBL" id="JBBMFM010000061">
    <property type="protein sequence ID" value="MEQ2426410.1"/>
    <property type="molecule type" value="Genomic_DNA"/>
</dbReference>
<evidence type="ECO:0000256" key="2">
    <source>
        <dbReference type="SAM" id="SignalP"/>
    </source>
</evidence>
<dbReference type="Pfam" id="PF10029">
    <property type="entry name" value="DUF2271"/>
    <property type="match status" value="1"/>
</dbReference>
<keyword evidence="4" id="KW-1185">Reference proteome</keyword>
<feature type="region of interest" description="Disordered" evidence="1">
    <location>
        <begin position="28"/>
        <end position="76"/>
    </location>
</feature>
<gene>
    <name evidence="3" type="ORF">WMQ36_15660</name>
</gene>
<dbReference type="PROSITE" id="PS51257">
    <property type="entry name" value="PROKAR_LIPOPROTEIN"/>
    <property type="match status" value="1"/>
</dbReference>
<feature type="signal peptide" evidence="2">
    <location>
        <begin position="1"/>
        <end position="22"/>
    </location>
</feature>
<dbReference type="Proteomes" id="UP001454086">
    <property type="component" value="Unassembled WGS sequence"/>
</dbReference>
<proteinExistence type="predicted"/>
<feature type="chain" id="PRO_5045531890" evidence="2">
    <location>
        <begin position="23"/>
        <end position="237"/>
    </location>
</feature>
<dbReference type="Gene3D" id="2.60.40.4070">
    <property type="match status" value="1"/>
</dbReference>
<dbReference type="RefSeq" id="WP_168164700.1">
    <property type="nucleotide sequence ID" value="NZ_JBBMFM010000061.1"/>
</dbReference>
<name>A0ABV1D7N6_9FIRM</name>
<sequence>MKIITSLIAAVLITSCILSGCAGSVLQEQDSGPSSSESQLPEQEESAEASFGSDVSLSKTQDNTTSSKQAEKDGAATSRGQLTVELNFTRGATIASSQYAVWIENDAGELVKTLYVSGFTAGGGYAFREDAVPTWVTKAKPDEMADAEIDAISGATPQSGIQRYTWDGTDETGAAVTDGTYHIYVEGTLYWSSTVLFSGDIEWGGSPQSITLTATYTEENTTENRDMLTNVTAAYTV</sequence>
<accession>A0ABV1D7N6</accession>
<feature type="compositionally biased region" description="Polar residues" evidence="1">
    <location>
        <begin position="53"/>
        <end position="68"/>
    </location>
</feature>